<organism evidence="9 10">
    <name type="scientific">Streptomyces gossypii</name>
    <dbReference type="NCBI Taxonomy" id="2883101"/>
    <lineage>
        <taxon>Bacteria</taxon>
        <taxon>Bacillati</taxon>
        <taxon>Actinomycetota</taxon>
        <taxon>Actinomycetes</taxon>
        <taxon>Kitasatosporales</taxon>
        <taxon>Streptomycetaceae</taxon>
        <taxon>Streptomyces</taxon>
    </lineage>
</organism>
<dbReference type="PANTHER" id="PTHR44936">
    <property type="entry name" value="SENSOR PROTEIN CREC"/>
    <property type="match status" value="1"/>
</dbReference>
<dbReference type="InterPro" id="IPR003594">
    <property type="entry name" value="HATPase_dom"/>
</dbReference>
<reference evidence="9 10" key="1">
    <citation type="submission" date="2021-10" db="EMBL/GenBank/DDBJ databases">
        <title>Streptomyces gossypii sp. nov., isolated from soil collected from cotton field.</title>
        <authorList>
            <person name="Ge X."/>
            <person name="Chen X."/>
            <person name="Liu W."/>
        </authorList>
    </citation>
    <scope>NUCLEOTIDE SEQUENCE [LARGE SCALE GENOMIC DNA]</scope>
    <source>
        <strain evidence="9 10">N2-109</strain>
    </source>
</reference>
<dbReference type="SMART" id="SM00387">
    <property type="entry name" value="HATPase_c"/>
    <property type="match status" value="1"/>
</dbReference>
<dbReference type="InterPro" id="IPR004358">
    <property type="entry name" value="Sig_transdc_His_kin-like_C"/>
</dbReference>
<dbReference type="PANTHER" id="PTHR44936:SF10">
    <property type="entry name" value="SENSOR PROTEIN RSTB"/>
    <property type="match status" value="1"/>
</dbReference>
<sequence length="165" mass="17419">MSSGDREIRDRSTVDLAHIAGHVAELRLGEANDVGIQLRLSPGPALTSGDPVMLERIVHNLLENAISYNNPGGWVSMTTAAEPDGTAVLAVTNTGPTVPGYDMEAIFQPFRRLQADWVDSERGSGLGLAIVRNMARAHGGDVTAVPREGGGLVVTVWLPPDAATQ</sequence>
<comment type="catalytic activity">
    <reaction evidence="1">
        <text>ATP + protein L-histidine = ADP + protein N-phospho-L-histidine.</text>
        <dbReference type="EC" id="2.7.13.3"/>
    </reaction>
</comment>
<keyword evidence="3" id="KW-0808">Transferase</keyword>
<accession>A0ABT2K018</accession>
<keyword evidence="6" id="KW-0067">ATP-binding</keyword>
<evidence type="ECO:0000256" key="4">
    <source>
        <dbReference type="ARBA" id="ARBA00022741"/>
    </source>
</evidence>
<proteinExistence type="predicted"/>
<dbReference type="RefSeq" id="WP_311203357.1">
    <property type="nucleotide sequence ID" value="NZ_JAJAGO010000014.1"/>
</dbReference>
<dbReference type="CDD" id="cd00075">
    <property type="entry name" value="HATPase"/>
    <property type="match status" value="1"/>
</dbReference>
<evidence type="ECO:0000313" key="9">
    <source>
        <dbReference type="EMBL" id="MCT2593505.1"/>
    </source>
</evidence>
<evidence type="ECO:0000256" key="2">
    <source>
        <dbReference type="ARBA" id="ARBA00012438"/>
    </source>
</evidence>
<dbReference type="Pfam" id="PF02518">
    <property type="entry name" value="HATPase_c"/>
    <property type="match status" value="1"/>
</dbReference>
<evidence type="ECO:0000256" key="7">
    <source>
        <dbReference type="ARBA" id="ARBA00023012"/>
    </source>
</evidence>
<feature type="domain" description="Histidine kinase" evidence="8">
    <location>
        <begin position="1"/>
        <end position="162"/>
    </location>
</feature>
<name>A0ABT2K018_9ACTN</name>
<keyword evidence="10" id="KW-1185">Reference proteome</keyword>
<dbReference type="EC" id="2.7.13.3" evidence="2"/>
<evidence type="ECO:0000256" key="1">
    <source>
        <dbReference type="ARBA" id="ARBA00000085"/>
    </source>
</evidence>
<dbReference type="PRINTS" id="PR00344">
    <property type="entry name" value="BCTRLSENSOR"/>
</dbReference>
<keyword evidence="5 9" id="KW-0418">Kinase</keyword>
<evidence type="ECO:0000256" key="6">
    <source>
        <dbReference type="ARBA" id="ARBA00022840"/>
    </source>
</evidence>
<dbReference type="InterPro" id="IPR005467">
    <property type="entry name" value="His_kinase_dom"/>
</dbReference>
<dbReference type="PROSITE" id="PS50109">
    <property type="entry name" value="HIS_KIN"/>
    <property type="match status" value="1"/>
</dbReference>
<evidence type="ECO:0000256" key="3">
    <source>
        <dbReference type="ARBA" id="ARBA00022679"/>
    </source>
</evidence>
<dbReference type="Gene3D" id="3.30.565.10">
    <property type="entry name" value="Histidine kinase-like ATPase, C-terminal domain"/>
    <property type="match status" value="1"/>
</dbReference>
<keyword evidence="4" id="KW-0547">Nucleotide-binding</keyword>
<dbReference type="GO" id="GO:0016301">
    <property type="term" value="F:kinase activity"/>
    <property type="evidence" value="ECO:0007669"/>
    <property type="project" value="UniProtKB-KW"/>
</dbReference>
<evidence type="ECO:0000256" key="5">
    <source>
        <dbReference type="ARBA" id="ARBA00022777"/>
    </source>
</evidence>
<evidence type="ECO:0000259" key="8">
    <source>
        <dbReference type="PROSITE" id="PS50109"/>
    </source>
</evidence>
<dbReference type="EMBL" id="JAJAGO010000014">
    <property type="protein sequence ID" value="MCT2593505.1"/>
    <property type="molecule type" value="Genomic_DNA"/>
</dbReference>
<dbReference type="InterPro" id="IPR036890">
    <property type="entry name" value="HATPase_C_sf"/>
</dbReference>
<gene>
    <name evidence="9" type="ORF">LHJ74_26980</name>
</gene>
<evidence type="ECO:0000313" key="10">
    <source>
        <dbReference type="Proteomes" id="UP001156389"/>
    </source>
</evidence>
<dbReference type="Proteomes" id="UP001156389">
    <property type="component" value="Unassembled WGS sequence"/>
</dbReference>
<comment type="caution">
    <text evidence="9">The sequence shown here is derived from an EMBL/GenBank/DDBJ whole genome shotgun (WGS) entry which is preliminary data.</text>
</comment>
<dbReference type="InterPro" id="IPR050980">
    <property type="entry name" value="2C_sensor_his_kinase"/>
</dbReference>
<protein>
    <recommendedName>
        <fullName evidence="2">histidine kinase</fullName>
        <ecNumber evidence="2">2.7.13.3</ecNumber>
    </recommendedName>
</protein>
<keyword evidence="7" id="KW-0902">Two-component regulatory system</keyword>
<dbReference type="SUPFAM" id="SSF55874">
    <property type="entry name" value="ATPase domain of HSP90 chaperone/DNA topoisomerase II/histidine kinase"/>
    <property type="match status" value="1"/>
</dbReference>